<feature type="transmembrane region" description="Helical" evidence="1">
    <location>
        <begin position="60"/>
        <end position="81"/>
    </location>
</feature>
<keyword evidence="3" id="KW-1185">Reference proteome</keyword>
<evidence type="ECO:0000313" key="3">
    <source>
        <dbReference type="Proteomes" id="UP001244443"/>
    </source>
</evidence>
<dbReference type="EMBL" id="CP129970">
    <property type="protein sequence ID" value="WKK83581.2"/>
    <property type="molecule type" value="Genomic_DNA"/>
</dbReference>
<accession>A0AA49GHQ3</accession>
<proteinExistence type="predicted"/>
<evidence type="ECO:0000313" key="2">
    <source>
        <dbReference type="EMBL" id="WKK83581.2"/>
    </source>
</evidence>
<organism evidence="2 3">
    <name type="scientific">Marivirga arenosa</name>
    <dbReference type="NCBI Taxonomy" id="3059076"/>
    <lineage>
        <taxon>Bacteria</taxon>
        <taxon>Pseudomonadati</taxon>
        <taxon>Bacteroidota</taxon>
        <taxon>Cytophagia</taxon>
        <taxon>Cytophagales</taxon>
        <taxon>Marivirgaceae</taxon>
        <taxon>Marivirga</taxon>
    </lineage>
</organism>
<sequence>MKKILTIKNILITIGIILFDLAVYIFFVMMLMSYDDLYDESKGEYWSLESMTIGQKASSIGINIWHVINLIVIGYVIFRVIKIIRKNALQQ</sequence>
<evidence type="ECO:0000256" key="1">
    <source>
        <dbReference type="SAM" id="Phobius"/>
    </source>
</evidence>
<keyword evidence="1" id="KW-0472">Membrane</keyword>
<dbReference type="RefSeq" id="WP_308357166.1">
    <property type="nucleotide sequence ID" value="NZ_CP129970.2"/>
</dbReference>
<dbReference type="Proteomes" id="UP001244443">
    <property type="component" value="Chromosome"/>
</dbReference>
<dbReference type="AlphaFoldDB" id="A0AA49GHQ3"/>
<gene>
    <name evidence="2" type="ORF">QYS48_14860</name>
</gene>
<keyword evidence="1" id="KW-0812">Transmembrane</keyword>
<name>A0AA49GHQ3_9BACT</name>
<keyword evidence="1" id="KW-1133">Transmembrane helix</keyword>
<protein>
    <submittedName>
        <fullName evidence="2">Uncharacterized protein</fullName>
    </submittedName>
</protein>
<feature type="transmembrane region" description="Helical" evidence="1">
    <location>
        <begin position="12"/>
        <end position="34"/>
    </location>
</feature>
<reference evidence="2" key="1">
    <citation type="submission" date="2023-08" db="EMBL/GenBank/DDBJ databases">
        <title>Comparative genomics and taxonomic characterization of three novel marine species of genus Marivirga.</title>
        <authorList>
            <person name="Muhammad N."/>
            <person name="Kim S.-G."/>
        </authorList>
    </citation>
    <scope>NUCLEOTIDE SEQUENCE [LARGE SCALE GENOMIC DNA]</scope>
    <source>
        <strain evidence="2">ABR2-2</strain>
    </source>
</reference>